<feature type="transmembrane region" description="Helical" evidence="9">
    <location>
        <begin position="112"/>
        <end position="133"/>
    </location>
</feature>
<dbReference type="EMBL" id="JABZGT010000270">
    <property type="protein sequence ID" value="MBF4809484.1"/>
    <property type="molecule type" value="Genomic_DNA"/>
</dbReference>
<dbReference type="InterPro" id="IPR004684">
    <property type="entry name" value="2keto-3dGluconate_permease"/>
</dbReference>
<keyword evidence="8 9" id="KW-0472">Membrane</keyword>
<sequence>MATKEPISIQHPFKALGRIPGANILIPLLLGVFMNTFFPEVFPTLGSFTAAMTVKGTAALVGAFMLCVGATISFKSAPKAALRGAIIIISKVVFCVALGLAVLFFLNDNLLGLSSMVILAACSGANNSMYAGLMADYGNEYEQGAVAITTLVVGPPVTMLALGATGQSPINWSLLGAVLPIIIGILLGNFFPSMKKMLTSALPAIIVMTFFAMGTTMKFDSLIMAGPAGILLGVICSVCGGFINYFVDKATGGTGIAGVAISSCAGANALTPAAMAEANPALYGGAALATANAQVAAAVIVTAILTPLITGYVAEHFAKKDNTSEKVVEAA</sequence>
<feature type="transmembrane region" description="Helical" evidence="9">
    <location>
        <begin position="170"/>
        <end position="191"/>
    </location>
</feature>
<dbReference type="GO" id="GO:0015649">
    <property type="term" value="F:2-keto-3-deoxygluconate:proton symporter activity"/>
    <property type="evidence" value="ECO:0007669"/>
    <property type="project" value="InterPro"/>
</dbReference>
<evidence type="ECO:0000256" key="2">
    <source>
        <dbReference type="ARBA" id="ARBA00022448"/>
    </source>
</evidence>
<feature type="transmembrane region" description="Helical" evidence="9">
    <location>
        <begin position="84"/>
        <end position="106"/>
    </location>
</feature>
<dbReference type="AlphaFoldDB" id="A0A930YT64"/>
<evidence type="ECO:0000256" key="5">
    <source>
        <dbReference type="ARBA" id="ARBA00022692"/>
    </source>
</evidence>
<proteinExistence type="inferred from homology"/>
<keyword evidence="7 9" id="KW-1133">Transmembrane helix</keyword>
<evidence type="ECO:0000256" key="4">
    <source>
        <dbReference type="ARBA" id="ARBA00022597"/>
    </source>
</evidence>
<feature type="transmembrane region" description="Helical" evidence="9">
    <location>
        <begin position="295"/>
        <end position="314"/>
    </location>
</feature>
<evidence type="ECO:0000256" key="3">
    <source>
        <dbReference type="ARBA" id="ARBA00022475"/>
    </source>
</evidence>
<keyword evidence="5 9" id="KW-0812">Transmembrane</keyword>
<protein>
    <submittedName>
        <fullName evidence="10">2-keto-3-deoxygluconate permease</fullName>
    </submittedName>
</protein>
<dbReference type="InterPro" id="IPR038770">
    <property type="entry name" value="Na+/solute_symporter_sf"/>
</dbReference>
<feature type="transmembrane region" description="Helical" evidence="9">
    <location>
        <begin position="198"/>
        <end position="217"/>
    </location>
</feature>
<keyword evidence="2" id="KW-0813">Transport</keyword>
<keyword evidence="4" id="KW-0762">Sugar transport</keyword>
<evidence type="ECO:0000256" key="1">
    <source>
        <dbReference type="ARBA" id="ARBA00006430"/>
    </source>
</evidence>
<feature type="transmembrane region" description="Helical" evidence="9">
    <location>
        <begin position="254"/>
        <end position="275"/>
    </location>
</feature>
<comment type="caution">
    <text evidence="10">The sequence shown here is derived from an EMBL/GenBank/DDBJ whole genome shotgun (WGS) entry which is preliminary data.</text>
</comment>
<evidence type="ECO:0000256" key="8">
    <source>
        <dbReference type="ARBA" id="ARBA00023136"/>
    </source>
</evidence>
<dbReference type="Pfam" id="PF03812">
    <property type="entry name" value="KdgT"/>
    <property type="match status" value="1"/>
</dbReference>
<name>A0A930YT64_9ACTN</name>
<comment type="similarity">
    <text evidence="1">Belongs to the KdgT transporter family.</text>
</comment>
<evidence type="ECO:0000256" key="6">
    <source>
        <dbReference type="ARBA" id="ARBA00022847"/>
    </source>
</evidence>
<dbReference type="Gene3D" id="1.20.1530.20">
    <property type="match status" value="1"/>
</dbReference>
<evidence type="ECO:0000256" key="7">
    <source>
        <dbReference type="ARBA" id="ARBA00022989"/>
    </source>
</evidence>
<reference evidence="10" key="1">
    <citation type="submission" date="2020-04" db="EMBL/GenBank/DDBJ databases">
        <title>Deep metagenomics examines the oral microbiome during advanced dental caries in children, revealing novel taxa and co-occurrences with host molecules.</title>
        <authorList>
            <person name="Baker J.L."/>
            <person name="Morton J.T."/>
            <person name="Dinis M."/>
            <person name="Alvarez R."/>
            <person name="Tran N.C."/>
            <person name="Knight R."/>
            <person name="Edlund A."/>
        </authorList>
    </citation>
    <scope>NUCLEOTIDE SEQUENCE</scope>
    <source>
        <strain evidence="10">JCVI_22A_bin.2</strain>
    </source>
</reference>
<organism evidence="10 11">
    <name type="scientific">Lancefieldella parvula</name>
    <dbReference type="NCBI Taxonomy" id="1382"/>
    <lineage>
        <taxon>Bacteria</taxon>
        <taxon>Bacillati</taxon>
        <taxon>Actinomycetota</taxon>
        <taxon>Coriobacteriia</taxon>
        <taxon>Coriobacteriales</taxon>
        <taxon>Atopobiaceae</taxon>
        <taxon>Lancefieldella</taxon>
    </lineage>
</organism>
<keyword evidence="6" id="KW-0769">Symport</keyword>
<feature type="transmembrane region" description="Helical" evidence="9">
    <location>
        <begin position="21"/>
        <end position="38"/>
    </location>
</feature>
<feature type="transmembrane region" description="Helical" evidence="9">
    <location>
        <begin position="50"/>
        <end position="72"/>
    </location>
</feature>
<evidence type="ECO:0000313" key="10">
    <source>
        <dbReference type="EMBL" id="MBF4809484.1"/>
    </source>
</evidence>
<dbReference type="Proteomes" id="UP000772566">
    <property type="component" value="Unassembled WGS sequence"/>
</dbReference>
<evidence type="ECO:0000256" key="9">
    <source>
        <dbReference type="SAM" id="Phobius"/>
    </source>
</evidence>
<evidence type="ECO:0000313" key="11">
    <source>
        <dbReference type="Proteomes" id="UP000772566"/>
    </source>
</evidence>
<keyword evidence="3" id="KW-1003">Cell membrane</keyword>
<feature type="transmembrane region" description="Helical" evidence="9">
    <location>
        <begin position="145"/>
        <end position="164"/>
    </location>
</feature>
<dbReference type="GO" id="GO:0016020">
    <property type="term" value="C:membrane"/>
    <property type="evidence" value="ECO:0007669"/>
    <property type="project" value="InterPro"/>
</dbReference>
<gene>
    <name evidence="10" type="ORF">HXK23_04610</name>
</gene>
<accession>A0A930YT64</accession>
<feature type="transmembrane region" description="Helical" evidence="9">
    <location>
        <begin position="223"/>
        <end position="247"/>
    </location>
</feature>